<dbReference type="Proteomes" id="UP000663827">
    <property type="component" value="Unassembled WGS sequence"/>
</dbReference>
<dbReference type="EMBL" id="CAJNJQ010004429">
    <property type="protein sequence ID" value="CAE7210912.1"/>
    <property type="molecule type" value="Genomic_DNA"/>
</dbReference>
<proteinExistence type="predicted"/>
<protein>
    <submittedName>
        <fullName evidence="2">Uncharacterized protein</fullName>
    </submittedName>
</protein>
<comment type="caution">
    <text evidence="2">The sequence shown here is derived from an EMBL/GenBank/DDBJ whole genome shotgun (WGS) entry which is preliminary data.</text>
</comment>
<evidence type="ECO:0000313" key="3">
    <source>
        <dbReference type="Proteomes" id="UP000663827"/>
    </source>
</evidence>
<sequence length="531" mass="58571">MALWTFDLRSSDSDMEDEDDSLNTTLSNHLEQHHIDNTRQGQINQELDELFGAPEETVEYKPNPWSIAKINANSRNTVSLPKPTPKKIWKPGNFGSKSSGLGRYWKNPKAVKDGYVVSPKTSPNTGKSLRVSISEALRRGAPATSPVQEQSDQVQLRTQEVEKPMDGSEPRLDDTAPSLDTHKPPSNPIRPPADFHQEALFHEFTPNEPSAYIPDRRDTTPVFDQSPHAIEGIQHLDASNERFPGDIYPPDELAVSVPGTGYQHPQDDDLCSALYRVYDENSFSGGSVHTPVKLGPNLQSKNTFGAHTPDRFGAASSQLGPGCISPNQIRLASPYSGNFSGTALEPSPTVQLIASFAAPKFNESVVVSEYSEVCLFTCLPTKIHILIQEKYSDPKVYPNESPGFAHSPPSPIPCHTQPNHNRTYPPHTPNRTSYPARKPFSTPPRNKTKTKKFDPDDKPFWSTLPTPPNSTRRPLSGGIKTTRFHLPGSFLAGGSGSGSNGRTLYKPPPRKRSRSREDESGGTRWKVTRVG</sequence>
<organism evidence="2 3">
    <name type="scientific">Rhizoctonia solani</name>
    <dbReference type="NCBI Taxonomy" id="456999"/>
    <lineage>
        <taxon>Eukaryota</taxon>
        <taxon>Fungi</taxon>
        <taxon>Dikarya</taxon>
        <taxon>Basidiomycota</taxon>
        <taxon>Agaricomycotina</taxon>
        <taxon>Agaricomycetes</taxon>
        <taxon>Cantharellales</taxon>
        <taxon>Ceratobasidiaceae</taxon>
        <taxon>Rhizoctonia</taxon>
    </lineage>
</organism>
<reference evidence="2" key="1">
    <citation type="submission" date="2021-01" db="EMBL/GenBank/DDBJ databases">
        <authorList>
            <person name="Kaushik A."/>
        </authorList>
    </citation>
    <scope>NUCLEOTIDE SEQUENCE</scope>
    <source>
        <strain evidence="2">AG5</strain>
    </source>
</reference>
<feature type="region of interest" description="Disordered" evidence="1">
    <location>
        <begin position="138"/>
        <end position="189"/>
    </location>
</feature>
<accession>A0A8H3HYS3</accession>
<gene>
    <name evidence="2" type="ORF">RDB_LOCUS151962</name>
</gene>
<feature type="region of interest" description="Disordered" evidence="1">
    <location>
        <begin position="398"/>
        <end position="531"/>
    </location>
</feature>
<evidence type="ECO:0000313" key="2">
    <source>
        <dbReference type="EMBL" id="CAE7210912.1"/>
    </source>
</evidence>
<name>A0A8H3HYS3_9AGAM</name>
<feature type="compositionally biased region" description="Polar residues" evidence="1">
    <location>
        <begin position="145"/>
        <end position="158"/>
    </location>
</feature>
<evidence type="ECO:0000256" key="1">
    <source>
        <dbReference type="SAM" id="MobiDB-lite"/>
    </source>
</evidence>
<feature type="compositionally biased region" description="Basic and acidic residues" evidence="1">
    <location>
        <begin position="159"/>
        <end position="174"/>
    </location>
</feature>
<dbReference type="AlphaFoldDB" id="A0A8H3HYS3"/>